<evidence type="ECO:0000259" key="22">
    <source>
        <dbReference type="Pfam" id="PF08543"/>
    </source>
</evidence>
<evidence type="ECO:0000256" key="1">
    <source>
        <dbReference type="ARBA" id="ARBA00000151"/>
    </source>
</evidence>
<dbReference type="EC" id="2.7.4.7" evidence="7"/>
<evidence type="ECO:0000256" key="7">
    <source>
        <dbReference type="ARBA" id="ARBA00012963"/>
    </source>
</evidence>
<dbReference type="InterPro" id="IPR013749">
    <property type="entry name" value="PM/HMP-P_kinase-1"/>
</dbReference>
<dbReference type="Gene3D" id="3.40.225.10">
    <property type="entry name" value="Class II aldolase/adducin N-terminal domain"/>
    <property type="match status" value="1"/>
</dbReference>
<dbReference type="InterPro" id="IPR029056">
    <property type="entry name" value="Ribokinase-like"/>
</dbReference>
<dbReference type="PANTHER" id="PTHR20858">
    <property type="entry name" value="PHOSPHOMETHYLPYRIMIDINE KINASE"/>
    <property type="match status" value="1"/>
</dbReference>
<comment type="similarity">
    <text evidence="20">In the N-terminal section; belongs to the ThiD family.</text>
</comment>
<keyword evidence="12" id="KW-0784">Thiamine biosynthesis</keyword>
<evidence type="ECO:0000256" key="17">
    <source>
        <dbReference type="ARBA" id="ARBA00059241"/>
    </source>
</evidence>
<name>A0A157T3T4_SACSO</name>
<dbReference type="EMBL" id="LT549890">
    <property type="protein sequence ID" value="SAI86074.1"/>
    <property type="molecule type" value="Genomic_DNA"/>
</dbReference>
<evidence type="ECO:0000313" key="25">
    <source>
        <dbReference type="Proteomes" id="UP000076770"/>
    </source>
</evidence>
<comment type="catalytic activity">
    <reaction evidence="15">
        <text>2-(2-carboxy-4-methylthiazol-5-yl)ethyl phosphate + 4-amino-2-methyl-5-(diphosphooxymethyl)pyrimidine + 2 H(+) = thiamine phosphate + CO2 + diphosphate</text>
        <dbReference type="Rhea" id="RHEA:47848"/>
        <dbReference type="ChEBI" id="CHEBI:15378"/>
        <dbReference type="ChEBI" id="CHEBI:16526"/>
        <dbReference type="ChEBI" id="CHEBI:33019"/>
        <dbReference type="ChEBI" id="CHEBI:37575"/>
        <dbReference type="ChEBI" id="CHEBI:57841"/>
        <dbReference type="ChEBI" id="CHEBI:62890"/>
        <dbReference type="EC" id="2.5.1.3"/>
    </reaction>
</comment>
<organism evidence="24 25">
    <name type="scientific">Saccharolobus solfataricus</name>
    <name type="common">Sulfolobus solfataricus</name>
    <dbReference type="NCBI Taxonomy" id="2287"/>
    <lineage>
        <taxon>Archaea</taxon>
        <taxon>Thermoproteota</taxon>
        <taxon>Thermoprotei</taxon>
        <taxon>Sulfolobales</taxon>
        <taxon>Sulfolobaceae</taxon>
        <taxon>Saccharolobus</taxon>
    </lineage>
</organism>
<dbReference type="FunFam" id="3.40.1190.20:FF:000096">
    <property type="entry name" value="Phosphomethylpyrimidine kinase (ThiD-2)"/>
    <property type="match status" value="1"/>
</dbReference>
<dbReference type="AlphaFoldDB" id="A0A157T3T4"/>
<dbReference type="NCBIfam" id="TIGR00097">
    <property type="entry name" value="HMP-P_kinase"/>
    <property type="match status" value="1"/>
</dbReference>
<dbReference type="Pfam" id="PF08543">
    <property type="entry name" value="Phos_pyr_kin"/>
    <property type="match status" value="1"/>
</dbReference>
<dbReference type="GO" id="GO:0005524">
    <property type="term" value="F:ATP binding"/>
    <property type="evidence" value="ECO:0007669"/>
    <property type="project" value="UniProtKB-KW"/>
</dbReference>
<keyword evidence="8" id="KW-0808">Transferase</keyword>
<evidence type="ECO:0000313" key="24">
    <source>
        <dbReference type="EMBL" id="SAI86074.1"/>
    </source>
</evidence>
<evidence type="ECO:0000259" key="23">
    <source>
        <dbReference type="Pfam" id="PF10120"/>
    </source>
</evidence>
<dbReference type="InterPro" id="IPR004399">
    <property type="entry name" value="HMP/HMP-P_kinase_dom"/>
</dbReference>
<dbReference type="SUPFAM" id="SSF53613">
    <property type="entry name" value="Ribokinase-like"/>
    <property type="match status" value="1"/>
</dbReference>
<dbReference type="CDD" id="cd01169">
    <property type="entry name" value="HMPP_kinase"/>
    <property type="match status" value="1"/>
</dbReference>
<comment type="function">
    <text evidence="17">Condenses 4-methyl-5-(beta-hydroxyethyl)thiazole monophosphate (THZ-P) and 4-amino-5-hydroxymethyl pyrimidine pyrophosphate (HMP-PP) to form thiamine monophosphate (TMP).</text>
</comment>
<dbReference type="GO" id="GO:0008972">
    <property type="term" value="F:phosphomethylpyrimidine kinase activity"/>
    <property type="evidence" value="ECO:0007669"/>
    <property type="project" value="UniProtKB-EC"/>
</dbReference>
<dbReference type="GO" id="GO:0008902">
    <property type="term" value="F:hydroxymethylpyrimidine kinase activity"/>
    <property type="evidence" value="ECO:0007669"/>
    <property type="project" value="UniProtKB-EC"/>
</dbReference>
<keyword evidence="10 24" id="KW-0418">Kinase</keyword>
<evidence type="ECO:0000256" key="5">
    <source>
        <dbReference type="ARBA" id="ARBA00012135"/>
    </source>
</evidence>
<dbReference type="EC" id="2.7.1.49" evidence="5"/>
<comment type="catalytic activity">
    <reaction evidence="14">
        <text>4-methyl-5-(2-phosphooxyethyl)-thiazole + 4-amino-2-methyl-5-(diphosphooxymethyl)pyrimidine + H(+) = thiamine phosphate + diphosphate</text>
        <dbReference type="Rhea" id="RHEA:22328"/>
        <dbReference type="ChEBI" id="CHEBI:15378"/>
        <dbReference type="ChEBI" id="CHEBI:33019"/>
        <dbReference type="ChEBI" id="CHEBI:37575"/>
        <dbReference type="ChEBI" id="CHEBI:57841"/>
        <dbReference type="ChEBI" id="CHEBI:58296"/>
        <dbReference type="EC" id="2.5.1.3"/>
    </reaction>
</comment>
<dbReference type="InterPro" id="IPR019293">
    <property type="entry name" value="ThiN"/>
</dbReference>
<comment type="pathway">
    <text evidence="18">Cofactor biosynthesis; thiamine diphosphate biosynthesis; 4-amino-2-methyl-5-diphosphomethylpyrimidine from 5-amino-1-(5-phospho-D-ribosyl)imidazole.</text>
</comment>
<dbReference type="InterPro" id="IPR036409">
    <property type="entry name" value="Aldolase_II/adducin_N_sf"/>
</dbReference>
<accession>A0A157T3T4</accession>
<evidence type="ECO:0000256" key="4">
    <source>
        <dbReference type="ARBA" id="ARBA00005165"/>
    </source>
</evidence>
<comment type="catalytic activity">
    <reaction evidence="2">
        <text>4-amino-2-methyl-5-(phosphooxymethyl)pyrimidine + ATP = 4-amino-2-methyl-5-(diphosphooxymethyl)pyrimidine + ADP</text>
        <dbReference type="Rhea" id="RHEA:19893"/>
        <dbReference type="ChEBI" id="CHEBI:30616"/>
        <dbReference type="ChEBI" id="CHEBI:57841"/>
        <dbReference type="ChEBI" id="CHEBI:58354"/>
        <dbReference type="ChEBI" id="CHEBI:456216"/>
        <dbReference type="EC" id="2.7.4.7"/>
    </reaction>
</comment>
<evidence type="ECO:0000256" key="6">
    <source>
        <dbReference type="ARBA" id="ARBA00012830"/>
    </source>
</evidence>
<evidence type="ECO:0000256" key="12">
    <source>
        <dbReference type="ARBA" id="ARBA00022977"/>
    </source>
</evidence>
<evidence type="ECO:0000256" key="18">
    <source>
        <dbReference type="ARBA" id="ARBA00060674"/>
    </source>
</evidence>
<comment type="catalytic activity">
    <reaction evidence="1">
        <text>4-amino-5-hydroxymethyl-2-methylpyrimidine + ATP = 4-amino-2-methyl-5-(phosphooxymethyl)pyrimidine + ADP + H(+)</text>
        <dbReference type="Rhea" id="RHEA:23096"/>
        <dbReference type="ChEBI" id="CHEBI:15378"/>
        <dbReference type="ChEBI" id="CHEBI:16892"/>
        <dbReference type="ChEBI" id="CHEBI:30616"/>
        <dbReference type="ChEBI" id="CHEBI:58354"/>
        <dbReference type="ChEBI" id="CHEBI:456216"/>
        <dbReference type="EC" id="2.7.1.49"/>
    </reaction>
</comment>
<evidence type="ECO:0000256" key="21">
    <source>
        <dbReference type="ARBA" id="ARBA00067160"/>
    </source>
</evidence>
<dbReference type="Proteomes" id="UP000076770">
    <property type="component" value="Chromosome i"/>
</dbReference>
<dbReference type="FunFam" id="3.40.225.10:FF:000015">
    <property type="entry name" value="Phosphomethylpyrimidine kinase (Hmp-phosphate kinase)"/>
    <property type="match status" value="1"/>
</dbReference>
<evidence type="ECO:0000256" key="2">
    <source>
        <dbReference type="ARBA" id="ARBA00000565"/>
    </source>
</evidence>
<dbReference type="GO" id="GO:0009228">
    <property type="term" value="P:thiamine biosynthetic process"/>
    <property type="evidence" value="ECO:0007669"/>
    <property type="project" value="UniProtKB-KW"/>
</dbReference>
<gene>
    <name evidence="24" type="ORF">SSOP1_2520</name>
</gene>
<dbReference type="Pfam" id="PF10120">
    <property type="entry name" value="ThiN"/>
    <property type="match status" value="1"/>
</dbReference>
<evidence type="ECO:0000256" key="20">
    <source>
        <dbReference type="ARBA" id="ARBA00060992"/>
    </source>
</evidence>
<evidence type="ECO:0000256" key="19">
    <source>
        <dbReference type="ARBA" id="ARBA00060834"/>
    </source>
</evidence>
<dbReference type="PANTHER" id="PTHR20858:SF17">
    <property type="entry name" value="HYDROXYMETHYLPYRIMIDINE_PHOSPHOMETHYLPYRIMIDINE KINASE THI20-RELATED"/>
    <property type="match status" value="1"/>
</dbReference>
<dbReference type="GO" id="GO:0004789">
    <property type="term" value="F:thiamine-phosphate diphosphorylase activity"/>
    <property type="evidence" value="ECO:0007669"/>
    <property type="project" value="UniProtKB-EC"/>
</dbReference>
<proteinExistence type="inferred from homology"/>
<feature type="domain" description="Thiamine-phosphate synthase ThiN" evidence="23">
    <location>
        <begin position="282"/>
        <end position="449"/>
    </location>
</feature>
<reference evidence="25" key="1">
    <citation type="submission" date="2016-04" db="EMBL/GenBank/DDBJ databases">
        <authorList>
            <person name="Shah S.A."/>
            <person name="Garrett R.A."/>
        </authorList>
    </citation>
    <scope>NUCLEOTIDE SEQUENCE [LARGE SCALE GENOMIC DNA]</scope>
    <source>
        <strain evidence="25">ATCC 35091 / DSM 1616 / JCM 8930 / NBRC 15331 / P1</strain>
    </source>
</reference>
<dbReference type="SUPFAM" id="SSF53639">
    <property type="entry name" value="AraD/HMP-PK domain-like"/>
    <property type="match status" value="1"/>
</dbReference>
<evidence type="ECO:0000256" key="15">
    <source>
        <dbReference type="ARBA" id="ARBA00047851"/>
    </source>
</evidence>
<keyword evidence="9" id="KW-0547">Nucleotide-binding</keyword>
<evidence type="ECO:0000256" key="10">
    <source>
        <dbReference type="ARBA" id="ARBA00022777"/>
    </source>
</evidence>
<comment type="pathway">
    <text evidence="4">Cofactor biosynthesis; thiamine diphosphate biosynthesis; thiamine phosphate from 4-amino-2-methyl-5-diphosphomethylpyrimidine and 4-methyl-5-(2-phosphoethyl)-thiazole: step 1/1.</text>
</comment>
<evidence type="ECO:0000256" key="13">
    <source>
        <dbReference type="ARBA" id="ARBA00023268"/>
    </source>
</evidence>
<dbReference type="Gene3D" id="3.40.1190.20">
    <property type="match status" value="1"/>
</dbReference>
<keyword evidence="11" id="KW-0067">ATP-binding</keyword>
<evidence type="ECO:0000256" key="3">
    <source>
        <dbReference type="ARBA" id="ARBA00003848"/>
    </source>
</evidence>
<evidence type="ECO:0000256" key="9">
    <source>
        <dbReference type="ARBA" id="ARBA00022741"/>
    </source>
</evidence>
<dbReference type="EC" id="2.5.1.3" evidence="6"/>
<feature type="domain" description="Pyridoxamine kinase/Phosphomethylpyrimidine kinase" evidence="22">
    <location>
        <begin position="25"/>
        <end position="265"/>
    </location>
</feature>
<keyword evidence="13" id="KW-0511">Multifunctional enzyme</keyword>
<evidence type="ECO:0000256" key="11">
    <source>
        <dbReference type="ARBA" id="ARBA00022840"/>
    </source>
</evidence>
<comment type="similarity">
    <text evidence="19">In the C-terminal section; belongs to the ThiN family.</text>
</comment>
<comment type="function">
    <text evidence="3">Catalyzes the phosphorylation of hydroxymethylpyrimidine phosphate (HMP-P) to HMP-PP, and of HMP to HMP-P.</text>
</comment>
<protein>
    <recommendedName>
        <fullName evidence="21">Bifunctional thiamine biosynthesis protein ThiDN</fullName>
        <ecNumber evidence="6">2.5.1.3</ecNumber>
        <ecNumber evidence="5">2.7.1.49</ecNumber>
        <ecNumber evidence="7">2.7.4.7</ecNumber>
    </recommendedName>
</protein>
<evidence type="ECO:0000256" key="14">
    <source>
        <dbReference type="ARBA" id="ARBA00047334"/>
    </source>
</evidence>
<comment type="catalytic activity">
    <reaction evidence="16">
        <text>2-[(2R,5Z)-2-carboxy-4-methylthiazol-5(2H)-ylidene]ethyl phosphate + 4-amino-2-methyl-5-(diphosphooxymethyl)pyrimidine + 2 H(+) = thiamine phosphate + CO2 + diphosphate</text>
        <dbReference type="Rhea" id="RHEA:47844"/>
        <dbReference type="ChEBI" id="CHEBI:15378"/>
        <dbReference type="ChEBI" id="CHEBI:16526"/>
        <dbReference type="ChEBI" id="CHEBI:33019"/>
        <dbReference type="ChEBI" id="CHEBI:37575"/>
        <dbReference type="ChEBI" id="CHEBI:57841"/>
        <dbReference type="ChEBI" id="CHEBI:62899"/>
        <dbReference type="EC" id="2.5.1.3"/>
    </reaction>
</comment>
<evidence type="ECO:0000256" key="8">
    <source>
        <dbReference type="ARBA" id="ARBA00022679"/>
    </source>
</evidence>
<dbReference type="PATRIC" id="fig|2287.9.peg.2647"/>
<dbReference type="GO" id="GO:0005829">
    <property type="term" value="C:cytosol"/>
    <property type="evidence" value="ECO:0007669"/>
    <property type="project" value="TreeGrafter"/>
</dbReference>
<evidence type="ECO:0000256" key="16">
    <source>
        <dbReference type="ARBA" id="ARBA00047883"/>
    </source>
</evidence>
<sequence>MGSSREYESEKTMIKPVGMSIAGLDTGNGAGGETDLRVFEVLGIHGVFAITAITAQSTKGIKDITVVNPEFLKKQIETLLEDFKVEAVKIGMIYTKEQFQVVNELLNDYFLVADPVLYAKDGTPLIRDIEEYKKIILPKVKVITPNIIEASAISGVKIEKESDVVIVCKKLRDSYNIPYVIIKGGHSKGDYSFDYMCNDEGLYKIGYKRLQAKDTHGTGSVFATALTAEYIKIRDLKLAFRKARDFVQTSIEYGLNIGKGIGPVNVSVEIMKKSMKYEAVEEMRRFADFAENNDRFWILIPEVQSNLAHSIKPEYVRDLNDIATFRGRIIRRWDKKVIVGHPVVFGNPTHTARMLLSLILKGKDSTCLMNIRYDDKIVESFKRIGYETIEINRELEPAHGEGKTMQWIIEYVSSEYGGIPNVIYDKGTKGKEAMIRFWTKNMEEMIEALDNLLKML</sequence>